<sequence length="119" mass="12422">MPQRCDLGLKLGNSADGTVWLVLPSRAGNAADHPGVCVGRERTRERDPFVFNLNTSPPGAFPCTFMPRPHVSDGACPALGAGGGTLADLSIQGATFPEPQAIVRDVIGPCALSDRPSRV</sequence>
<organism evidence="1 2">
    <name type="scientific">Craurococcus roseus</name>
    <dbReference type="NCBI Taxonomy" id="77585"/>
    <lineage>
        <taxon>Bacteria</taxon>
        <taxon>Pseudomonadati</taxon>
        <taxon>Pseudomonadota</taxon>
        <taxon>Alphaproteobacteria</taxon>
        <taxon>Acetobacterales</taxon>
        <taxon>Acetobacteraceae</taxon>
        <taxon>Craurococcus</taxon>
    </lineage>
</organism>
<evidence type="ECO:0000313" key="2">
    <source>
        <dbReference type="Proteomes" id="UP001501588"/>
    </source>
</evidence>
<dbReference type="Proteomes" id="UP001501588">
    <property type="component" value="Unassembled WGS sequence"/>
</dbReference>
<gene>
    <name evidence="1" type="ORF">GCM10009416_01090</name>
</gene>
<protein>
    <submittedName>
        <fullName evidence="1">Uncharacterized protein</fullName>
    </submittedName>
</protein>
<dbReference type="EMBL" id="BAAAFZ010000002">
    <property type="protein sequence ID" value="GAA0566864.1"/>
    <property type="molecule type" value="Genomic_DNA"/>
</dbReference>
<proteinExistence type="predicted"/>
<accession>A0ABN1EJE6</accession>
<evidence type="ECO:0000313" key="1">
    <source>
        <dbReference type="EMBL" id="GAA0566864.1"/>
    </source>
</evidence>
<reference evidence="1 2" key="1">
    <citation type="journal article" date="2019" name="Int. J. Syst. Evol. Microbiol.">
        <title>The Global Catalogue of Microorganisms (GCM) 10K type strain sequencing project: providing services to taxonomists for standard genome sequencing and annotation.</title>
        <authorList>
            <consortium name="The Broad Institute Genomics Platform"/>
            <consortium name="The Broad Institute Genome Sequencing Center for Infectious Disease"/>
            <person name="Wu L."/>
            <person name="Ma J."/>
        </authorList>
    </citation>
    <scope>NUCLEOTIDE SEQUENCE [LARGE SCALE GENOMIC DNA]</scope>
    <source>
        <strain evidence="1 2">JCM 9933</strain>
    </source>
</reference>
<keyword evidence="2" id="KW-1185">Reference proteome</keyword>
<comment type="caution">
    <text evidence="1">The sequence shown here is derived from an EMBL/GenBank/DDBJ whole genome shotgun (WGS) entry which is preliminary data.</text>
</comment>
<name>A0ABN1EJE6_9PROT</name>